<proteinExistence type="predicted"/>
<protein>
    <submittedName>
        <fullName evidence="1">Uncharacterized protein</fullName>
    </submittedName>
</protein>
<dbReference type="EMBL" id="CP104003">
    <property type="protein sequence ID" value="UWM53582.1"/>
    <property type="molecule type" value="Genomic_DNA"/>
</dbReference>
<gene>
    <name evidence="1" type="ORF">N0B31_15735</name>
</gene>
<dbReference type="AlphaFoldDB" id="A0A9E7UA24"/>
<evidence type="ECO:0000313" key="2">
    <source>
        <dbReference type="Proteomes" id="UP001057580"/>
    </source>
</evidence>
<name>A0A9E7UA24_9EURY</name>
<evidence type="ECO:0000313" key="1">
    <source>
        <dbReference type="EMBL" id="UWM53582.1"/>
    </source>
</evidence>
<organism evidence="1 2">
    <name type="scientific">Salinirubellus salinus</name>
    <dbReference type="NCBI Taxonomy" id="1364945"/>
    <lineage>
        <taxon>Archaea</taxon>
        <taxon>Methanobacteriati</taxon>
        <taxon>Methanobacteriota</taxon>
        <taxon>Stenosarchaea group</taxon>
        <taxon>Halobacteria</taxon>
        <taxon>Halobacteriales</taxon>
        <taxon>Natronomonadaceae</taxon>
        <taxon>Salinirubellus</taxon>
    </lineage>
</organism>
<keyword evidence="2" id="KW-1185">Reference proteome</keyword>
<dbReference type="RefSeq" id="WP_260592576.1">
    <property type="nucleotide sequence ID" value="NZ_CP104003.1"/>
</dbReference>
<dbReference type="GeneID" id="74943903"/>
<accession>A0A9E7UA24</accession>
<reference evidence="1" key="1">
    <citation type="submission" date="2022-09" db="EMBL/GenBank/DDBJ databases">
        <title>Diverse halophilic archaea isolated from saline environments.</title>
        <authorList>
            <person name="Cui H.-L."/>
        </authorList>
    </citation>
    <scope>NUCLEOTIDE SEQUENCE</scope>
    <source>
        <strain evidence="1">ZS-35-S2</strain>
    </source>
</reference>
<dbReference type="Proteomes" id="UP001057580">
    <property type="component" value="Chromosome"/>
</dbReference>
<dbReference type="KEGG" id="ssai:N0B31_15735"/>
<sequence>MTAPDPQPYDHYRAADGGPLPAGTYRVVGTRDGVTLLYVTDDGGRRVHAGRLERVDRATLADLTPVEGPDDDADIGTALYYSARAVPGNLVARPVQVTLAVALFALSVVGPGVVSLPPLAFEAAEVLAALALGTAAAGLPRTGR</sequence>